<keyword evidence="3" id="KW-1185">Reference proteome</keyword>
<protein>
    <recommendedName>
        <fullName evidence="4">Lipoprotein</fullName>
    </recommendedName>
</protein>
<keyword evidence="1" id="KW-0732">Signal</keyword>
<evidence type="ECO:0000313" key="2">
    <source>
        <dbReference type="EMBL" id="SDO27002.1"/>
    </source>
</evidence>
<feature type="chain" id="PRO_5039331646" description="Lipoprotein" evidence="1">
    <location>
        <begin position="23"/>
        <end position="171"/>
    </location>
</feature>
<dbReference type="RefSeq" id="WP_090843512.1">
    <property type="nucleotide sequence ID" value="NZ_FNIL01000010.1"/>
</dbReference>
<dbReference type="Proteomes" id="UP000198778">
    <property type="component" value="Unassembled WGS sequence"/>
</dbReference>
<dbReference type="PROSITE" id="PS51257">
    <property type="entry name" value="PROKAR_LIPOPROTEIN"/>
    <property type="match status" value="1"/>
</dbReference>
<evidence type="ECO:0000313" key="3">
    <source>
        <dbReference type="Proteomes" id="UP000198778"/>
    </source>
</evidence>
<feature type="signal peptide" evidence="1">
    <location>
        <begin position="1"/>
        <end position="22"/>
    </location>
</feature>
<reference evidence="3" key="1">
    <citation type="submission" date="2016-10" db="EMBL/GenBank/DDBJ databases">
        <authorList>
            <person name="Varghese N."/>
            <person name="Submissions S."/>
        </authorList>
    </citation>
    <scope>NUCLEOTIDE SEQUENCE [LARGE SCALE GENOMIC DNA]</scope>
    <source>
        <strain evidence="3">CGMCC 1.10369</strain>
    </source>
</reference>
<evidence type="ECO:0008006" key="4">
    <source>
        <dbReference type="Google" id="ProtNLM"/>
    </source>
</evidence>
<dbReference type="OrthoDB" id="2966818at2"/>
<dbReference type="EMBL" id="FNIL01000010">
    <property type="protein sequence ID" value="SDO27002.1"/>
    <property type="molecule type" value="Genomic_DNA"/>
</dbReference>
<name>A0A1H0I6G2_9BACI</name>
<dbReference type="AlphaFoldDB" id="A0A1H0I6G2"/>
<proteinExistence type="predicted"/>
<gene>
    <name evidence="2" type="ORF">SAMN04488053_11019</name>
</gene>
<organism evidence="2 3">
    <name type="scientific">Alkalicoccus daliensis</name>
    <dbReference type="NCBI Taxonomy" id="745820"/>
    <lineage>
        <taxon>Bacteria</taxon>
        <taxon>Bacillati</taxon>
        <taxon>Bacillota</taxon>
        <taxon>Bacilli</taxon>
        <taxon>Bacillales</taxon>
        <taxon>Bacillaceae</taxon>
        <taxon>Alkalicoccus</taxon>
    </lineage>
</organism>
<sequence length="171" mass="19992">MMKKLLLLMLLLFLSACQSPEAVLTEAEQNVPFQLLMPQELSKEWSLKEVIYEDDLVVAVYKNDQNGTIELIQDPKIQGLNKEVLRDYLKQGEWGEQDIQLSSQDMMVIRNYVGEWTALEEEEWKTQYTFVRQFDLFTEPLDGLPYYQVIGVEVPAEEIIKFVKSLDRLHS</sequence>
<accession>A0A1H0I6G2</accession>
<evidence type="ECO:0000256" key="1">
    <source>
        <dbReference type="SAM" id="SignalP"/>
    </source>
</evidence>
<dbReference type="STRING" id="745820.SAMN04488053_11019"/>